<gene>
    <name evidence="1" type="ORF">NSCI0253_LOCUS27839</name>
</gene>
<evidence type="ECO:0000313" key="1">
    <source>
        <dbReference type="EMBL" id="CAD8853488.1"/>
    </source>
</evidence>
<protein>
    <submittedName>
        <fullName evidence="1">Uncharacterized protein</fullName>
    </submittedName>
</protein>
<name>A0A7S1AGK6_NOCSC</name>
<organism evidence="1">
    <name type="scientific">Noctiluca scintillans</name>
    <name type="common">Sea sparkle</name>
    <name type="synonym">Red tide dinoflagellate</name>
    <dbReference type="NCBI Taxonomy" id="2966"/>
    <lineage>
        <taxon>Eukaryota</taxon>
        <taxon>Sar</taxon>
        <taxon>Alveolata</taxon>
        <taxon>Dinophyceae</taxon>
        <taxon>Noctilucales</taxon>
        <taxon>Noctilucaceae</taxon>
        <taxon>Noctiluca</taxon>
    </lineage>
</organism>
<reference evidence="1" key="1">
    <citation type="submission" date="2021-01" db="EMBL/GenBank/DDBJ databases">
        <authorList>
            <person name="Corre E."/>
            <person name="Pelletier E."/>
            <person name="Niang G."/>
            <person name="Scheremetjew M."/>
            <person name="Finn R."/>
            <person name="Kale V."/>
            <person name="Holt S."/>
            <person name="Cochrane G."/>
            <person name="Meng A."/>
            <person name="Brown T."/>
            <person name="Cohen L."/>
        </authorList>
    </citation>
    <scope>NUCLEOTIDE SEQUENCE</scope>
</reference>
<sequence>MSSPPPQGETLQDVFQQLGFEENSCTQAEECFARTLVEIGSTDIPQKRIEEMNDELYRGGQFSNELERLSLLTAMERFHQLEEWDEMLTDQTEDPALSTDQENAMRASHAQLPWIRTLTNQEGFKRNAAFVYGESMEAEALAVEADIAKKTADALAAAKADAVATGRAEQEELRRRWEEREQRHSILRRPLVFVLPVVIQRAQRT</sequence>
<accession>A0A7S1AGK6</accession>
<dbReference type="AlphaFoldDB" id="A0A7S1AGK6"/>
<proteinExistence type="predicted"/>
<dbReference type="EMBL" id="HBFQ01039287">
    <property type="protein sequence ID" value="CAD8853488.1"/>
    <property type="molecule type" value="Transcribed_RNA"/>
</dbReference>